<reference evidence="1" key="1">
    <citation type="submission" date="2025-08" db="UniProtKB">
        <authorList>
            <consortium name="Ensembl"/>
        </authorList>
    </citation>
    <scope>IDENTIFICATION</scope>
</reference>
<evidence type="ECO:0000313" key="1">
    <source>
        <dbReference type="Ensembl" id="ENSMMOP00000025876.1"/>
    </source>
</evidence>
<dbReference type="AlphaFoldDB" id="A0A3Q3XN83"/>
<dbReference type="STRING" id="94237.ENSMMOP00000025876"/>
<keyword evidence="2" id="KW-1185">Reference proteome</keyword>
<sequence length="70" mass="7836">MGGSVSCCISPGDSPKLRRREVELEEWPITATEDVSEDTGTYLQHISDRELPDVTIHCDLQLSYCYDNCG</sequence>
<dbReference type="Proteomes" id="UP000261620">
    <property type="component" value="Unplaced"/>
</dbReference>
<dbReference type="Ensembl" id="ENSMMOT00000026315.1">
    <property type="protein sequence ID" value="ENSMMOP00000025876.1"/>
    <property type="gene ID" value="ENSMMOG00000019624.1"/>
</dbReference>
<accession>A0A3Q3XN83</accession>
<proteinExistence type="predicted"/>
<reference evidence="1" key="2">
    <citation type="submission" date="2025-09" db="UniProtKB">
        <authorList>
            <consortium name="Ensembl"/>
        </authorList>
    </citation>
    <scope>IDENTIFICATION</scope>
</reference>
<evidence type="ECO:0000313" key="2">
    <source>
        <dbReference type="Proteomes" id="UP000261620"/>
    </source>
</evidence>
<protein>
    <submittedName>
        <fullName evidence="1">Uncharacterized protein</fullName>
    </submittedName>
</protein>
<organism evidence="1 2">
    <name type="scientific">Mola mola</name>
    <name type="common">Ocean sunfish</name>
    <name type="synonym">Tetraodon mola</name>
    <dbReference type="NCBI Taxonomy" id="94237"/>
    <lineage>
        <taxon>Eukaryota</taxon>
        <taxon>Metazoa</taxon>
        <taxon>Chordata</taxon>
        <taxon>Craniata</taxon>
        <taxon>Vertebrata</taxon>
        <taxon>Euteleostomi</taxon>
        <taxon>Actinopterygii</taxon>
        <taxon>Neopterygii</taxon>
        <taxon>Teleostei</taxon>
        <taxon>Neoteleostei</taxon>
        <taxon>Acanthomorphata</taxon>
        <taxon>Eupercaria</taxon>
        <taxon>Tetraodontiformes</taxon>
        <taxon>Molidae</taxon>
        <taxon>Mola</taxon>
    </lineage>
</organism>
<name>A0A3Q3XN83_MOLML</name>